<dbReference type="SUPFAM" id="SSF53383">
    <property type="entry name" value="PLP-dependent transferases"/>
    <property type="match status" value="1"/>
</dbReference>
<dbReference type="GO" id="GO:0030170">
    <property type="term" value="F:pyridoxal phosphate binding"/>
    <property type="evidence" value="ECO:0007669"/>
    <property type="project" value="InterPro"/>
</dbReference>
<dbReference type="InterPro" id="IPR015424">
    <property type="entry name" value="PyrdxlP-dep_Trfase"/>
</dbReference>
<dbReference type="Pfam" id="PF00392">
    <property type="entry name" value="GntR"/>
    <property type="match status" value="1"/>
</dbReference>
<dbReference type="Gene3D" id="3.40.640.10">
    <property type="entry name" value="Type I PLP-dependent aspartate aminotransferase-like (Major domain)"/>
    <property type="match status" value="1"/>
</dbReference>
<dbReference type="InterPro" id="IPR004839">
    <property type="entry name" value="Aminotransferase_I/II_large"/>
</dbReference>
<dbReference type="GO" id="GO:0003700">
    <property type="term" value="F:DNA-binding transcription factor activity"/>
    <property type="evidence" value="ECO:0007669"/>
    <property type="project" value="InterPro"/>
</dbReference>
<dbReference type="SUPFAM" id="SSF46785">
    <property type="entry name" value="Winged helix' DNA-binding domain"/>
    <property type="match status" value="1"/>
</dbReference>
<dbReference type="EMBL" id="VFPA01000002">
    <property type="protein sequence ID" value="TQM11531.1"/>
    <property type="molecule type" value="Genomic_DNA"/>
</dbReference>
<name>A0A543DQC0_9PSEU</name>
<dbReference type="GO" id="GO:0003677">
    <property type="term" value="F:DNA binding"/>
    <property type="evidence" value="ECO:0007669"/>
    <property type="project" value="UniProtKB-KW"/>
</dbReference>
<proteinExistence type="inferred from homology"/>
<dbReference type="Gene3D" id="1.10.10.10">
    <property type="entry name" value="Winged helix-like DNA-binding domain superfamily/Winged helix DNA-binding domain"/>
    <property type="match status" value="1"/>
</dbReference>
<evidence type="ECO:0000313" key="7">
    <source>
        <dbReference type="EMBL" id="TQM11531.1"/>
    </source>
</evidence>
<accession>A0A543DQC0</accession>
<protein>
    <submittedName>
        <fullName evidence="7">DNA-binding transcriptional MocR family regulator</fullName>
    </submittedName>
</protein>
<gene>
    <name evidence="7" type="ORF">FB558_4096</name>
</gene>
<dbReference type="SMART" id="SM00345">
    <property type="entry name" value="HTH_GNTR"/>
    <property type="match status" value="1"/>
</dbReference>
<evidence type="ECO:0000256" key="1">
    <source>
        <dbReference type="ARBA" id="ARBA00005384"/>
    </source>
</evidence>
<dbReference type="CDD" id="cd00609">
    <property type="entry name" value="AAT_like"/>
    <property type="match status" value="1"/>
</dbReference>
<dbReference type="PROSITE" id="PS50949">
    <property type="entry name" value="HTH_GNTR"/>
    <property type="match status" value="1"/>
</dbReference>
<organism evidence="7 8">
    <name type="scientific">Pseudonocardia kunmingensis</name>
    <dbReference type="NCBI Taxonomy" id="630975"/>
    <lineage>
        <taxon>Bacteria</taxon>
        <taxon>Bacillati</taxon>
        <taxon>Actinomycetota</taxon>
        <taxon>Actinomycetes</taxon>
        <taxon>Pseudonocardiales</taxon>
        <taxon>Pseudonocardiaceae</taxon>
        <taxon>Pseudonocardia</taxon>
    </lineage>
</organism>
<dbReference type="PRINTS" id="PR00035">
    <property type="entry name" value="HTHGNTR"/>
</dbReference>
<dbReference type="InterPro" id="IPR000524">
    <property type="entry name" value="Tscrpt_reg_HTH_GntR"/>
</dbReference>
<keyword evidence="3" id="KW-0805">Transcription regulation</keyword>
<dbReference type="AlphaFoldDB" id="A0A543DQC0"/>
<dbReference type="CDD" id="cd07377">
    <property type="entry name" value="WHTH_GntR"/>
    <property type="match status" value="1"/>
</dbReference>
<keyword evidence="5" id="KW-0804">Transcription</keyword>
<dbReference type="InterPro" id="IPR015421">
    <property type="entry name" value="PyrdxlP-dep_Trfase_major"/>
</dbReference>
<dbReference type="PANTHER" id="PTHR46577">
    <property type="entry name" value="HTH-TYPE TRANSCRIPTIONAL REGULATORY PROTEIN GABR"/>
    <property type="match status" value="1"/>
</dbReference>
<dbReference type="InterPro" id="IPR015422">
    <property type="entry name" value="PyrdxlP-dep_Trfase_small"/>
</dbReference>
<keyword evidence="2" id="KW-0663">Pyridoxal phosphate</keyword>
<evidence type="ECO:0000256" key="2">
    <source>
        <dbReference type="ARBA" id="ARBA00022898"/>
    </source>
</evidence>
<dbReference type="InterPro" id="IPR036390">
    <property type="entry name" value="WH_DNA-bd_sf"/>
</dbReference>
<dbReference type="Pfam" id="PF00155">
    <property type="entry name" value="Aminotran_1_2"/>
    <property type="match status" value="1"/>
</dbReference>
<keyword evidence="8" id="KW-1185">Reference proteome</keyword>
<dbReference type="InterPro" id="IPR036388">
    <property type="entry name" value="WH-like_DNA-bd_sf"/>
</dbReference>
<keyword evidence="4 7" id="KW-0238">DNA-binding</keyword>
<evidence type="ECO:0000256" key="4">
    <source>
        <dbReference type="ARBA" id="ARBA00023125"/>
    </source>
</evidence>
<reference evidence="7 8" key="1">
    <citation type="submission" date="2019-06" db="EMBL/GenBank/DDBJ databases">
        <title>Sequencing the genomes of 1000 actinobacteria strains.</title>
        <authorList>
            <person name="Klenk H.-P."/>
        </authorList>
    </citation>
    <scope>NUCLEOTIDE SEQUENCE [LARGE SCALE GENOMIC DNA]</scope>
    <source>
        <strain evidence="7 8">DSM 45301</strain>
    </source>
</reference>
<evidence type="ECO:0000256" key="5">
    <source>
        <dbReference type="ARBA" id="ARBA00023163"/>
    </source>
</evidence>
<dbReference type="Proteomes" id="UP000315677">
    <property type="component" value="Unassembled WGS sequence"/>
</dbReference>
<dbReference type="PANTHER" id="PTHR46577:SF1">
    <property type="entry name" value="HTH-TYPE TRANSCRIPTIONAL REGULATORY PROTEIN GABR"/>
    <property type="match status" value="1"/>
</dbReference>
<feature type="domain" description="HTH gntR-type" evidence="6">
    <location>
        <begin position="20"/>
        <end position="88"/>
    </location>
</feature>
<dbReference type="InterPro" id="IPR051446">
    <property type="entry name" value="HTH_trans_reg/aminotransferase"/>
</dbReference>
<evidence type="ECO:0000313" key="8">
    <source>
        <dbReference type="Proteomes" id="UP000315677"/>
    </source>
</evidence>
<evidence type="ECO:0000259" key="6">
    <source>
        <dbReference type="PROSITE" id="PS50949"/>
    </source>
</evidence>
<dbReference type="Gene3D" id="3.90.1150.10">
    <property type="entry name" value="Aspartate Aminotransferase, domain 1"/>
    <property type="match status" value="1"/>
</dbReference>
<comment type="caution">
    <text evidence="7">The sequence shown here is derived from an EMBL/GenBank/DDBJ whole genome shotgun (WGS) entry which is preliminary data.</text>
</comment>
<evidence type="ECO:0000256" key="3">
    <source>
        <dbReference type="ARBA" id="ARBA00023015"/>
    </source>
</evidence>
<comment type="similarity">
    <text evidence="1">In the C-terminal section; belongs to the class-I pyridoxal-phosphate-dependent aminotransferase family.</text>
</comment>
<sequence length="490" mass="53140">MKFDADQLSVMLSETGVRDGPLHKRVSGGLRILIERGELPARSILPSERSLAIALCVSRTTVVTAYQELQEEGRIERRRGSGTRVRPPAFDDRETVSALALAGSDTSSSFLDGPLATLDLSTAALPGLPIVAEVAAGLTGADYAALVAQHHGYHPRGILPLRQRLAHWYTEAGIPTSEDEILITGGAQQALELITNGCLQPGDDVVVERPTYRGALEVFARSGCRLCEVPCDRSGVDVSALDALASARVPRLCYLQSAVHNPLGTVLSDDRRLRLRQLLRRHPSLIVVDDTSLAGTLFEEEAPPPGFAAPEAPDRVIVIGSMSKLFWGGLRLGWIRASTRVISRLARMKGRLDFGTSLVSQQIGLRLLEYVPEARATRRVQLTRGLTDLTGLLGDLLPDWTWDDPRGGPSLWVRLPHGDATHLAPMALRFGVAILPGAVFSADSTTKDYLRLPYALPRDVLTAGVQRLAAAWHAYSRHEAADIDLHSVTT</sequence>